<accession>A0ABV0N0E8</accession>
<organism evidence="1 2">
    <name type="scientific">Goodea atripinnis</name>
    <dbReference type="NCBI Taxonomy" id="208336"/>
    <lineage>
        <taxon>Eukaryota</taxon>
        <taxon>Metazoa</taxon>
        <taxon>Chordata</taxon>
        <taxon>Craniata</taxon>
        <taxon>Vertebrata</taxon>
        <taxon>Euteleostomi</taxon>
        <taxon>Actinopterygii</taxon>
        <taxon>Neopterygii</taxon>
        <taxon>Teleostei</taxon>
        <taxon>Neoteleostei</taxon>
        <taxon>Acanthomorphata</taxon>
        <taxon>Ovalentaria</taxon>
        <taxon>Atherinomorphae</taxon>
        <taxon>Cyprinodontiformes</taxon>
        <taxon>Goodeidae</taxon>
        <taxon>Goodea</taxon>
    </lineage>
</organism>
<name>A0ABV0N0E8_9TELE</name>
<dbReference type="EMBL" id="JAHRIO010017424">
    <property type="protein sequence ID" value="MEQ2163767.1"/>
    <property type="molecule type" value="Genomic_DNA"/>
</dbReference>
<gene>
    <name evidence="1" type="ORF">GOODEAATRI_033783</name>
</gene>
<feature type="non-terminal residue" evidence="1">
    <location>
        <position position="1"/>
    </location>
</feature>
<evidence type="ECO:0000313" key="2">
    <source>
        <dbReference type="Proteomes" id="UP001476798"/>
    </source>
</evidence>
<keyword evidence="2" id="KW-1185">Reference proteome</keyword>
<dbReference type="Proteomes" id="UP001476798">
    <property type="component" value="Unassembled WGS sequence"/>
</dbReference>
<protein>
    <submittedName>
        <fullName evidence="1">Uncharacterized protein</fullName>
    </submittedName>
</protein>
<comment type="caution">
    <text evidence="1">The sequence shown here is derived from an EMBL/GenBank/DDBJ whole genome shotgun (WGS) entry which is preliminary data.</text>
</comment>
<evidence type="ECO:0000313" key="1">
    <source>
        <dbReference type="EMBL" id="MEQ2163767.1"/>
    </source>
</evidence>
<sequence length="95" mass="10705">DRAFGSAGETVVVEELLEGEEVSVSPHFLLHRLQTRSALKSNDADCSCRGSCSVCASAMGPLCHRCLRLRIISVFRMETWDQTQVEWEPTVPRRR</sequence>
<reference evidence="1 2" key="1">
    <citation type="submission" date="2021-06" db="EMBL/GenBank/DDBJ databases">
        <authorList>
            <person name="Palmer J.M."/>
        </authorList>
    </citation>
    <scope>NUCLEOTIDE SEQUENCE [LARGE SCALE GENOMIC DNA]</scope>
    <source>
        <strain evidence="1 2">GA_2019</strain>
        <tissue evidence="1">Muscle</tissue>
    </source>
</reference>
<proteinExistence type="predicted"/>